<dbReference type="STRING" id="407234.SAMN05421795_101668"/>
<accession>A0A1N7K715</accession>
<protein>
    <submittedName>
        <fullName evidence="2">Uncharacterized protein</fullName>
    </submittedName>
</protein>
<evidence type="ECO:0000313" key="3">
    <source>
        <dbReference type="Proteomes" id="UP000186098"/>
    </source>
</evidence>
<dbReference type="OrthoDB" id="7857607at2"/>
<feature type="compositionally biased region" description="Pro residues" evidence="1">
    <location>
        <begin position="209"/>
        <end position="223"/>
    </location>
</feature>
<evidence type="ECO:0000256" key="1">
    <source>
        <dbReference type="SAM" id="MobiDB-lite"/>
    </source>
</evidence>
<feature type="region of interest" description="Disordered" evidence="1">
    <location>
        <begin position="157"/>
        <end position="188"/>
    </location>
</feature>
<evidence type="ECO:0000313" key="2">
    <source>
        <dbReference type="EMBL" id="SIS57356.1"/>
    </source>
</evidence>
<feature type="compositionally biased region" description="Low complexity" evidence="1">
    <location>
        <begin position="171"/>
        <end position="188"/>
    </location>
</feature>
<organism evidence="2 3">
    <name type="scientific">Phaeovulum vinaykumarii</name>
    <dbReference type="NCBI Taxonomy" id="407234"/>
    <lineage>
        <taxon>Bacteria</taxon>
        <taxon>Pseudomonadati</taxon>
        <taxon>Pseudomonadota</taxon>
        <taxon>Alphaproteobacteria</taxon>
        <taxon>Rhodobacterales</taxon>
        <taxon>Paracoccaceae</taxon>
        <taxon>Phaeovulum</taxon>
    </lineage>
</organism>
<sequence>MQDKPLDRIERDLLDMLCALHADRGPIERNALSVEVRGRGLELARPLGRLKTLGLAEEITQKPSFLRRVFGAQAVTLVQPTAAGLALVAPEPEIPEVEAPEAEAPEPDIPEVEADEAAPEALVPDAMASVAAEASEPPVADLPAPETVVAEPVVAEPGPETLVPDAPASETPASDTADAPAPQFEAPQPEAPEAEAIAPATPIEDAPVAPAPEVAPRPAPTPSARPAAPRRADLWAFTEELGGVPVDADSVGLDPAVMADLREVLETLGLELTHAGEGLIADRISRGARPGDALSQLVVFTFAHALQHDAHADETPAAAELRGYAIEVMRELEKLRDAGGIDPDLFEADMRCLWAIVDDPAAAREMVSALLADPVGGAAPPALLPDFLRPMPEIADLDDDF</sequence>
<feature type="region of interest" description="Disordered" evidence="1">
    <location>
        <begin position="206"/>
        <end position="229"/>
    </location>
</feature>
<name>A0A1N7K715_9RHOB</name>
<dbReference type="RefSeq" id="WP_076363455.1">
    <property type="nucleotide sequence ID" value="NZ_FTOM01000001.1"/>
</dbReference>
<proteinExistence type="predicted"/>
<dbReference type="AlphaFoldDB" id="A0A1N7K715"/>
<keyword evidence="3" id="KW-1185">Reference proteome</keyword>
<gene>
    <name evidence="2" type="ORF">SAMN05421795_101668</name>
</gene>
<dbReference type="EMBL" id="FTOM01000001">
    <property type="protein sequence ID" value="SIS57356.1"/>
    <property type="molecule type" value="Genomic_DNA"/>
</dbReference>
<dbReference type="Proteomes" id="UP000186098">
    <property type="component" value="Unassembled WGS sequence"/>
</dbReference>
<reference evidence="3" key="1">
    <citation type="submission" date="2017-01" db="EMBL/GenBank/DDBJ databases">
        <authorList>
            <person name="Varghese N."/>
            <person name="Submissions S."/>
        </authorList>
    </citation>
    <scope>NUCLEOTIDE SEQUENCE [LARGE SCALE GENOMIC DNA]</scope>
    <source>
        <strain evidence="3">DSM 18714</strain>
    </source>
</reference>